<dbReference type="HAMAP" id="MF_00378">
    <property type="entry name" value="Exonuc_7_L"/>
    <property type="match status" value="1"/>
</dbReference>
<comment type="function">
    <text evidence="5">Bidirectionally degrades single-stranded DNA into large acid-insoluble oligonucleotides, which are then degraded further into small acid-soluble oligonucleotides.</text>
</comment>
<dbReference type="CDD" id="cd04489">
    <property type="entry name" value="ExoVII_LU_OBF"/>
    <property type="match status" value="1"/>
</dbReference>
<keyword evidence="2 5" id="KW-0540">Nuclease</keyword>
<comment type="similarity">
    <text evidence="5 6">Belongs to the XseA family.</text>
</comment>
<keyword evidence="4 5" id="KW-0269">Exonuclease</keyword>
<dbReference type="InterPro" id="IPR020579">
    <property type="entry name" value="Exonuc_VII_lsu_C"/>
</dbReference>
<proteinExistence type="inferred from homology"/>
<feature type="domain" description="OB-fold nucleic acid binding" evidence="9">
    <location>
        <begin position="39"/>
        <end position="137"/>
    </location>
</feature>
<comment type="subunit">
    <text evidence="5">Heterooligomer composed of large and small subunits.</text>
</comment>
<dbReference type="FunCoup" id="A0A6N7EYD0">
    <property type="interactions" value="251"/>
</dbReference>
<dbReference type="EMBL" id="WHNW01000002">
    <property type="protein sequence ID" value="MPV85488.1"/>
    <property type="molecule type" value="Genomic_DNA"/>
</dbReference>
<comment type="caution">
    <text evidence="10">The sequence shown here is derived from an EMBL/GenBank/DDBJ whole genome shotgun (WGS) entry which is preliminary data.</text>
</comment>
<dbReference type="EC" id="3.1.11.6" evidence="5"/>
<dbReference type="InterPro" id="IPR003753">
    <property type="entry name" value="Exonuc_VII_L"/>
</dbReference>
<keyword evidence="7" id="KW-0175">Coiled coil</keyword>
<keyword evidence="3 5" id="KW-0378">Hydrolase</keyword>
<feature type="coiled-coil region" evidence="7">
    <location>
        <begin position="354"/>
        <end position="458"/>
    </location>
</feature>
<evidence type="ECO:0000259" key="8">
    <source>
        <dbReference type="Pfam" id="PF02601"/>
    </source>
</evidence>
<dbReference type="Gene3D" id="2.40.50.1010">
    <property type="match status" value="1"/>
</dbReference>
<dbReference type="GO" id="GO:0006308">
    <property type="term" value="P:DNA catabolic process"/>
    <property type="evidence" value="ECO:0007669"/>
    <property type="project" value="UniProtKB-UniRule"/>
</dbReference>
<evidence type="ECO:0000256" key="7">
    <source>
        <dbReference type="SAM" id="Coils"/>
    </source>
</evidence>
<evidence type="ECO:0000313" key="11">
    <source>
        <dbReference type="Proteomes" id="UP000471298"/>
    </source>
</evidence>
<keyword evidence="11" id="KW-1185">Reference proteome</keyword>
<dbReference type="NCBIfam" id="TIGR00237">
    <property type="entry name" value="xseA"/>
    <property type="match status" value="1"/>
</dbReference>
<dbReference type="AlphaFoldDB" id="A0A6N7EYD0"/>
<evidence type="ECO:0000256" key="2">
    <source>
        <dbReference type="ARBA" id="ARBA00022722"/>
    </source>
</evidence>
<dbReference type="InParanoid" id="A0A6N7EYD0"/>
<feature type="domain" description="Exonuclease VII large subunit C-terminal" evidence="8">
    <location>
        <begin position="162"/>
        <end position="506"/>
    </location>
</feature>
<evidence type="ECO:0000256" key="5">
    <source>
        <dbReference type="HAMAP-Rule" id="MF_00378"/>
    </source>
</evidence>
<dbReference type="InterPro" id="IPR025824">
    <property type="entry name" value="OB-fold_nuc-bd_dom"/>
</dbReference>
<dbReference type="PANTHER" id="PTHR30008">
    <property type="entry name" value="EXODEOXYRIBONUCLEASE 7 LARGE SUBUNIT"/>
    <property type="match status" value="1"/>
</dbReference>
<name>A0A6N7EYD0_9GAMM</name>
<dbReference type="Pfam" id="PF02601">
    <property type="entry name" value="Exonuc_VII_L"/>
    <property type="match status" value="1"/>
</dbReference>
<gene>
    <name evidence="5 10" type="primary">xseA</name>
    <name evidence="10" type="ORF">GCU85_01900</name>
</gene>
<sequence>MRIAINPTQKTTDADIMAAAFSTMDTPCLSPSTYQEVALTVTELNAMISDTLESALPGFLWIEGEVSNFSLVASGHRYFSLKDSRASVSCALFKGQANRIARPVLSALSNGDKVTVKASVSVYQPRGQYQLIVHDVEPAGFGALAKAFAALKAKLDAEGVTAASYKKALPTWPAQIALVTSETGAAIRDVLTTLARRAPFIPVKVYPTLVQGEHASQQIVKALAQANYDACQDNCQDDRHADNCIILLVRGGGSLEDLQAFNDEAVAYAIVNSQIPVVTGVGHETDFTIADFVSDYRAPTPTGAAEVVSPDRVALLTLLKQTESRLYRLLDETIHQQQRRLIEVKRRLMQKHPLRQHQQNSQRLDELANRLTRQQNQYVTMQRNQLAYLRKRLATQSPNQQLVRLRHQLQGLTQRLVRQQSQLLIPPRQHLSQLTYRLQQFNQRASQESNRLSQLNARLQLLSPQGMLDRGFVIAFDEQNQVIDRANTLATGAKLRLRFADGQADVMVQQIKVNQREIKQ</sequence>
<comment type="catalytic activity">
    <reaction evidence="5 6">
        <text>Exonucleolytic cleavage in either 5'- to 3'- or 3'- to 5'-direction to yield nucleoside 5'-phosphates.</text>
        <dbReference type="EC" id="3.1.11.6"/>
    </reaction>
</comment>
<reference evidence="10 11" key="1">
    <citation type="submission" date="2019-10" db="EMBL/GenBank/DDBJ databases">
        <title>Cardiobacteriales fam. a chemoheterotrophic member of the order Cardiobacteriales, and proposal of Cardiobacteriales fam. nov.</title>
        <authorList>
            <person name="Wang C."/>
        </authorList>
    </citation>
    <scope>NUCLEOTIDE SEQUENCE [LARGE SCALE GENOMIC DNA]</scope>
    <source>
        <strain evidence="10 11">ML27</strain>
    </source>
</reference>
<comment type="subcellular location">
    <subcellularLocation>
        <location evidence="5 6">Cytoplasm</location>
    </subcellularLocation>
</comment>
<evidence type="ECO:0000256" key="3">
    <source>
        <dbReference type="ARBA" id="ARBA00022801"/>
    </source>
</evidence>
<evidence type="ECO:0000256" key="1">
    <source>
        <dbReference type="ARBA" id="ARBA00022490"/>
    </source>
</evidence>
<dbReference type="GO" id="GO:0003676">
    <property type="term" value="F:nucleic acid binding"/>
    <property type="evidence" value="ECO:0007669"/>
    <property type="project" value="InterPro"/>
</dbReference>
<protein>
    <recommendedName>
        <fullName evidence="5">Exodeoxyribonuclease 7 large subunit</fullName>
        <ecNumber evidence="5">3.1.11.6</ecNumber>
    </recommendedName>
    <alternativeName>
        <fullName evidence="5">Exodeoxyribonuclease VII large subunit</fullName>
        <shortName evidence="5">Exonuclease VII large subunit</shortName>
    </alternativeName>
</protein>
<evidence type="ECO:0000256" key="4">
    <source>
        <dbReference type="ARBA" id="ARBA00022839"/>
    </source>
</evidence>
<evidence type="ECO:0000259" key="9">
    <source>
        <dbReference type="Pfam" id="PF13742"/>
    </source>
</evidence>
<dbReference type="RefSeq" id="WP_152808795.1">
    <property type="nucleotide sequence ID" value="NZ_WHNW01000002.1"/>
</dbReference>
<dbReference type="GO" id="GO:0005737">
    <property type="term" value="C:cytoplasm"/>
    <property type="evidence" value="ECO:0007669"/>
    <property type="project" value="UniProtKB-SubCell"/>
</dbReference>
<dbReference type="GO" id="GO:0008855">
    <property type="term" value="F:exodeoxyribonuclease VII activity"/>
    <property type="evidence" value="ECO:0007669"/>
    <property type="project" value="UniProtKB-UniRule"/>
</dbReference>
<dbReference type="PANTHER" id="PTHR30008:SF0">
    <property type="entry name" value="EXODEOXYRIBONUCLEASE 7 LARGE SUBUNIT"/>
    <property type="match status" value="1"/>
</dbReference>
<evidence type="ECO:0000313" key="10">
    <source>
        <dbReference type="EMBL" id="MPV85488.1"/>
    </source>
</evidence>
<evidence type="ECO:0000256" key="6">
    <source>
        <dbReference type="RuleBase" id="RU004355"/>
    </source>
</evidence>
<dbReference type="Pfam" id="PF13742">
    <property type="entry name" value="tRNA_anti_2"/>
    <property type="match status" value="1"/>
</dbReference>
<keyword evidence="1 5" id="KW-0963">Cytoplasm</keyword>
<accession>A0A6N7EYD0</accession>
<dbReference type="GO" id="GO:0009318">
    <property type="term" value="C:exodeoxyribonuclease VII complex"/>
    <property type="evidence" value="ECO:0007669"/>
    <property type="project" value="UniProtKB-UniRule"/>
</dbReference>
<organism evidence="10 11">
    <name type="scientific">Ostreibacterium oceani</name>
    <dbReference type="NCBI Taxonomy" id="2654998"/>
    <lineage>
        <taxon>Bacteria</taxon>
        <taxon>Pseudomonadati</taxon>
        <taxon>Pseudomonadota</taxon>
        <taxon>Gammaproteobacteria</taxon>
        <taxon>Cardiobacteriales</taxon>
        <taxon>Ostreibacteriaceae</taxon>
        <taxon>Ostreibacterium</taxon>
    </lineage>
</organism>
<dbReference type="Proteomes" id="UP000471298">
    <property type="component" value="Unassembled WGS sequence"/>
</dbReference>